<dbReference type="Proteomes" id="UP001338125">
    <property type="component" value="Unassembled WGS sequence"/>
</dbReference>
<evidence type="ECO:0000313" key="3">
    <source>
        <dbReference type="Proteomes" id="UP001338125"/>
    </source>
</evidence>
<organism evidence="2 3">
    <name type="scientific">Cladobotryum mycophilum</name>
    <dbReference type="NCBI Taxonomy" id="491253"/>
    <lineage>
        <taxon>Eukaryota</taxon>
        <taxon>Fungi</taxon>
        <taxon>Dikarya</taxon>
        <taxon>Ascomycota</taxon>
        <taxon>Pezizomycotina</taxon>
        <taxon>Sordariomycetes</taxon>
        <taxon>Hypocreomycetidae</taxon>
        <taxon>Hypocreales</taxon>
        <taxon>Hypocreaceae</taxon>
        <taxon>Cladobotryum</taxon>
    </lineage>
</organism>
<reference evidence="2 3" key="1">
    <citation type="submission" date="2024-01" db="EMBL/GenBank/DDBJ databases">
        <title>Complete genome of Cladobotryum mycophilum ATHUM6906.</title>
        <authorList>
            <person name="Christinaki A.C."/>
            <person name="Myridakis A.I."/>
            <person name="Kouvelis V.N."/>
        </authorList>
    </citation>
    <scope>NUCLEOTIDE SEQUENCE [LARGE SCALE GENOMIC DNA]</scope>
    <source>
        <strain evidence="2 3">ATHUM6906</strain>
    </source>
</reference>
<dbReference type="EMBL" id="JAVFKD010000014">
    <property type="protein sequence ID" value="KAK5990984.1"/>
    <property type="molecule type" value="Genomic_DNA"/>
</dbReference>
<protein>
    <submittedName>
        <fullName evidence="2">Uncharacterized protein</fullName>
    </submittedName>
</protein>
<feature type="region of interest" description="Disordered" evidence="1">
    <location>
        <begin position="23"/>
        <end position="195"/>
    </location>
</feature>
<comment type="caution">
    <text evidence="2">The sequence shown here is derived from an EMBL/GenBank/DDBJ whole genome shotgun (WGS) entry which is preliminary data.</text>
</comment>
<feature type="compositionally biased region" description="Pro residues" evidence="1">
    <location>
        <begin position="32"/>
        <end position="49"/>
    </location>
</feature>
<sequence length="195" mass="20627">MPSRVTNVVASTRFELPALDLNFGSITDGTNIPPPERSPVPKVPTPPETPSSKNEDDTKTEAAGGVEDCSSPTNGKLAGLKRPADDTPLALPALPGPAVFAASSGSASISNLSRPDSRSGASVMDERKSKRASGWFRRLRSGDPQSKRRSSLFGFDEAPVMPKKPATPPPPMIPELADLEKDEGSLGNDLFNHIK</sequence>
<keyword evidence="3" id="KW-1185">Reference proteome</keyword>
<gene>
    <name evidence="2" type="ORF">PT974_09259</name>
</gene>
<evidence type="ECO:0000256" key="1">
    <source>
        <dbReference type="SAM" id="MobiDB-lite"/>
    </source>
</evidence>
<name>A0ABR0SFP8_9HYPO</name>
<evidence type="ECO:0000313" key="2">
    <source>
        <dbReference type="EMBL" id="KAK5990984.1"/>
    </source>
</evidence>
<proteinExistence type="predicted"/>
<accession>A0ABR0SFP8</accession>
<feature type="compositionally biased region" description="Low complexity" evidence="1">
    <location>
        <begin position="86"/>
        <end position="113"/>
    </location>
</feature>